<dbReference type="Gene3D" id="2.40.50.1020">
    <property type="entry name" value="LytTr DNA-binding domain"/>
    <property type="match status" value="1"/>
</dbReference>
<reference evidence="3 4" key="1">
    <citation type="submission" date="2019-03" db="EMBL/GenBank/DDBJ databases">
        <title>Draft genome of Brevundimonas sp. a heavy metal resistant soil bacteria.</title>
        <authorList>
            <person name="Soto J."/>
        </authorList>
    </citation>
    <scope>NUCLEOTIDE SEQUENCE [LARGE SCALE GENOMIC DNA]</scope>
    <source>
        <strain evidence="3 4">B-10</strain>
    </source>
</reference>
<dbReference type="Pfam" id="PF04397">
    <property type="entry name" value="LytTR"/>
    <property type="match status" value="1"/>
</dbReference>
<dbReference type="OrthoDB" id="7028951at2"/>
<feature type="domain" description="HTH LytTR-type" evidence="2">
    <location>
        <begin position="168"/>
        <end position="267"/>
    </location>
</feature>
<evidence type="ECO:0000313" key="3">
    <source>
        <dbReference type="EMBL" id="TFW13099.1"/>
    </source>
</evidence>
<comment type="caution">
    <text evidence="3">The sequence shown here is derived from an EMBL/GenBank/DDBJ whole genome shotgun (WGS) entry which is preliminary data.</text>
</comment>
<gene>
    <name evidence="3" type="ORF">EGY25_07740</name>
</gene>
<keyword evidence="1" id="KW-0472">Membrane</keyword>
<keyword evidence="1" id="KW-0812">Transmembrane</keyword>
<dbReference type="PROSITE" id="PS50930">
    <property type="entry name" value="HTH_LYTTR"/>
    <property type="match status" value="1"/>
</dbReference>
<dbReference type="Proteomes" id="UP000298216">
    <property type="component" value="Unassembled WGS sequence"/>
</dbReference>
<sequence>MVSRRDLPMLKAAMTPLAADRRRTFLRGLIVAVLGGVFLATTGAFGTAGAAFGPRLAYWVVVMVLGGLWGHLCGAWVSRYLDVDERPWRTIAAMVVVITGPLCVIVWAATGLFFAQRLYPLGVLPQLVVPVVVVTAAVTTLNVFLGRARPVQTHATPPETAARPVRFLDRLPMKLRGAAIRAVQAEDHYLRIHTDRGSDLILMRLSDAVEELEGLEGAQTHRSWWVARDAVRGVERGDGRATLTLDGGLSAPVSRRYARMLRDAEWW</sequence>
<proteinExistence type="predicted"/>
<evidence type="ECO:0000259" key="2">
    <source>
        <dbReference type="PROSITE" id="PS50930"/>
    </source>
</evidence>
<dbReference type="AlphaFoldDB" id="A0A4Y9RZJ3"/>
<dbReference type="SMART" id="SM00850">
    <property type="entry name" value="LytTR"/>
    <property type="match status" value="1"/>
</dbReference>
<accession>A0A4Y9RZJ3</accession>
<dbReference type="EMBL" id="SPVH01000006">
    <property type="protein sequence ID" value="TFW13099.1"/>
    <property type="molecule type" value="Genomic_DNA"/>
</dbReference>
<protein>
    <submittedName>
        <fullName evidence="3">LytTR family transcriptional regulator</fullName>
    </submittedName>
</protein>
<feature type="transmembrane region" description="Helical" evidence="1">
    <location>
        <begin position="90"/>
        <end position="115"/>
    </location>
</feature>
<evidence type="ECO:0000256" key="1">
    <source>
        <dbReference type="SAM" id="Phobius"/>
    </source>
</evidence>
<feature type="transmembrane region" description="Helical" evidence="1">
    <location>
        <begin position="127"/>
        <end position="145"/>
    </location>
</feature>
<dbReference type="GO" id="GO:0003677">
    <property type="term" value="F:DNA binding"/>
    <property type="evidence" value="ECO:0007669"/>
    <property type="project" value="InterPro"/>
</dbReference>
<organism evidence="3 4">
    <name type="scientific">Brevundimonas intermedia</name>
    <dbReference type="NCBI Taxonomy" id="74315"/>
    <lineage>
        <taxon>Bacteria</taxon>
        <taxon>Pseudomonadati</taxon>
        <taxon>Pseudomonadota</taxon>
        <taxon>Alphaproteobacteria</taxon>
        <taxon>Caulobacterales</taxon>
        <taxon>Caulobacteraceae</taxon>
        <taxon>Brevundimonas</taxon>
    </lineage>
</organism>
<evidence type="ECO:0000313" key="4">
    <source>
        <dbReference type="Proteomes" id="UP000298216"/>
    </source>
</evidence>
<dbReference type="InterPro" id="IPR007492">
    <property type="entry name" value="LytTR_DNA-bd_dom"/>
</dbReference>
<feature type="transmembrane region" description="Helical" evidence="1">
    <location>
        <begin position="56"/>
        <end position="78"/>
    </location>
</feature>
<keyword evidence="1" id="KW-1133">Transmembrane helix</keyword>
<keyword evidence="4" id="KW-1185">Reference proteome</keyword>
<name>A0A4Y9RZJ3_9CAUL</name>